<protein>
    <recommendedName>
        <fullName evidence="7">BRCT domain-containing protein</fullName>
    </recommendedName>
</protein>
<dbReference type="PANTHER" id="PTHR13763">
    <property type="entry name" value="BREAST CANCER TYPE 1 SUSCEPTIBILITY PROTEIN BRCA1"/>
    <property type="match status" value="1"/>
</dbReference>
<dbReference type="Gene3D" id="3.40.50.10190">
    <property type="entry name" value="BRCT domain"/>
    <property type="match status" value="2"/>
</dbReference>
<dbReference type="PROSITE" id="PS50172">
    <property type="entry name" value="BRCT"/>
    <property type="match status" value="1"/>
</dbReference>
<gene>
    <name evidence="8" type="ORF">JD844_002319</name>
</gene>
<dbReference type="Proteomes" id="UP000826234">
    <property type="component" value="Unassembled WGS sequence"/>
</dbReference>
<dbReference type="InterPro" id="IPR001357">
    <property type="entry name" value="BRCT_dom"/>
</dbReference>
<accession>A0ABQ7TC14</accession>
<evidence type="ECO:0000256" key="3">
    <source>
        <dbReference type="ARBA" id="ARBA00022763"/>
    </source>
</evidence>
<name>A0ABQ7TC14_PHRPL</name>
<organism evidence="8 9">
    <name type="scientific">Phrynosoma platyrhinos</name>
    <name type="common">Desert horned lizard</name>
    <dbReference type="NCBI Taxonomy" id="52577"/>
    <lineage>
        <taxon>Eukaryota</taxon>
        <taxon>Metazoa</taxon>
        <taxon>Chordata</taxon>
        <taxon>Craniata</taxon>
        <taxon>Vertebrata</taxon>
        <taxon>Euteleostomi</taxon>
        <taxon>Lepidosauria</taxon>
        <taxon>Squamata</taxon>
        <taxon>Bifurcata</taxon>
        <taxon>Unidentata</taxon>
        <taxon>Episquamata</taxon>
        <taxon>Toxicofera</taxon>
        <taxon>Iguania</taxon>
        <taxon>Phrynosomatidae</taxon>
        <taxon>Phrynosomatinae</taxon>
        <taxon>Phrynosoma</taxon>
    </lineage>
</organism>
<keyword evidence="9" id="KW-1185">Reference proteome</keyword>
<proteinExistence type="predicted"/>
<evidence type="ECO:0000256" key="6">
    <source>
        <dbReference type="SAM" id="MobiDB-lite"/>
    </source>
</evidence>
<reference evidence="8 9" key="1">
    <citation type="journal article" date="2022" name="Gigascience">
        <title>A chromosome-level genome assembly and annotation of the desert horned lizard, Phrynosoma platyrhinos, provides insight into chromosomal rearrangements among reptiles.</title>
        <authorList>
            <person name="Koochekian N."/>
            <person name="Ascanio A."/>
            <person name="Farleigh K."/>
            <person name="Card D.C."/>
            <person name="Schield D.R."/>
            <person name="Castoe T.A."/>
            <person name="Jezkova T."/>
        </authorList>
    </citation>
    <scope>NUCLEOTIDE SEQUENCE [LARGE SCALE GENOMIC DNA]</scope>
    <source>
        <strain evidence="8">NK-2021</strain>
    </source>
</reference>
<comment type="caution">
    <text evidence="8">The sequence shown here is derived from an EMBL/GenBank/DDBJ whole genome shotgun (WGS) entry which is preliminary data.</text>
</comment>
<evidence type="ECO:0000256" key="5">
    <source>
        <dbReference type="ARBA" id="ARBA00023242"/>
    </source>
</evidence>
<dbReference type="InterPro" id="IPR036420">
    <property type="entry name" value="BRCT_dom_sf"/>
</dbReference>
<feature type="region of interest" description="Disordered" evidence="6">
    <location>
        <begin position="113"/>
        <end position="134"/>
    </location>
</feature>
<dbReference type="PANTHER" id="PTHR13763:SF0">
    <property type="entry name" value="BREAST CANCER TYPE 1 SUSCEPTIBILITY PROTEIN"/>
    <property type="match status" value="1"/>
</dbReference>
<keyword evidence="5" id="KW-0539">Nucleus</keyword>
<dbReference type="SUPFAM" id="SSF52113">
    <property type="entry name" value="BRCT domain"/>
    <property type="match status" value="2"/>
</dbReference>
<evidence type="ECO:0000259" key="7">
    <source>
        <dbReference type="PROSITE" id="PS50172"/>
    </source>
</evidence>
<dbReference type="SMART" id="SM00292">
    <property type="entry name" value="BRCT"/>
    <property type="match status" value="1"/>
</dbReference>
<dbReference type="InterPro" id="IPR031099">
    <property type="entry name" value="BRCA1-associated"/>
</dbReference>
<evidence type="ECO:0000313" key="8">
    <source>
        <dbReference type="EMBL" id="KAH0626976.1"/>
    </source>
</evidence>
<evidence type="ECO:0000256" key="2">
    <source>
        <dbReference type="ARBA" id="ARBA00022737"/>
    </source>
</evidence>
<evidence type="ECO:0000256" key="4">
    <source>
        <dbReference type="ARBA" id="ARBA00023204"/>
    </source>
</evidence>
<dbReference type="Pfam" id="PF00533">
    <property type="entry name" value="BRCT"/>
    <property type="match status" value="1"/>
</dbReference>
<keyword evidence="2" id="KW-0677">Repeat</keyword>
<keyword evidence="3" id="KW-0227">DNA damage</keyword>
<keyword evidence="4" id="KW-0234">DNA repair</keyword>
<comment type="subcellular location">
    <subcellularLocation>
        <location evidence="1">Nucleus</location>
    </subcellularLocation>
</comment>
<evidence type="ECO:0000256" key="1">
    <source>
        <dbReference type="ARBA" id="ARBA00004123"/>
    </source>
</evidence>
<feature type="domain" description="BRCT" evidence="7">
    <location>
        <begin position="9"/>
        <end position="109"/>
    </location>
</feature>
<evidence type="ECO:0000313" key="9">
    <source>
        <dbReference type="Proteomes" id="UP000826234"/>
    </source>
</evidence>
<sequence length="188" mass="21475">MLLFQEREFSGPVLEQQKEYVSGGIRSEPRRIVNHRIVQRFAKKTESTWSNKISEETTHVIMKTDEDLVCERTLKYFLGIAAQKWVVSYQWIEQSLKAGRILNEEDFEVKGDVINGRSHQGPKRARESPAGKNSSAVVIVQPDAWMEDAACQGLPPQCGATVVLREWVLDSIACYQCQPFDEYIVQPM</sequence>
<dbReference type="EMBL" id="JAIPUX010000521">
    <property type="protein sequence ID" value="KAH0626976.1"/>
    <property type="molecule type" value="Genomic_DNA"/>
</dbReference>